<keyword evidence="2" id="KW-1185">Reference proteome</keyword>
<reference evidence="1 2" key="1">
    <citation type="submission" date="2021-01" db="EMBL/GenBank/DDBJ databases">
        <title>Whole genome shotgun sequence of Verrucosispora gifhornensis NBRC 16317.</title>
        <authorList>
            <person name="Komaki H."/>
            <person name="Tamura T."/>
        </authorList>
    </citation>
    <scope>NUCLEOTIDE SEQUENCE [LARGE SCALE GENOMIC DNA]</scope>
    <source>
        <strain evidence="1 2">NBRC 16317</strain>
    </source>
</reference>
<organism evidence="1 2">
    <name type="scientific">Micromonospora gifhornensis</name>
    <dbReference type="NCBI Taxonomy" id="84594"/>
    <lineage>
        <taxon>Bacteria</taxon>
        <taxon>Bacillati</taxon>
        <taxon>Actinomycetota</taxon>
        <taxon>Actinomycetes</taxon>
        <taxon>Micromonosporales</taxon>
        <taxon>Micromonosporaceae</taxon>
        <taxon>Micromonospora</taxon>
    </lineage>
</organism>
<evidence type="ECO:0000313" key="2">
    <source>
        <dbReference type="Proteomes" id="UP000647860"/>
    </source>
</evidence>
<protein>
    <submittedName>
        <fullName evidence="1">Uncharacterized protein</fullName>
    </submittedName>
</protein>
<evidence type="ECO:0000313" key="1">
    <source>
        <dbReference type="EMBL" id="GIJ16093.1"/>
    </source>
</evidence>
<proteinExistence type="predicted"/>
<name>A0ABQ4IDU7_9ACTN</name>
<accession>A0ABQ4IDU7</accession>
<comment type="caution">
    <text evidence="1">The sequence shown here is derived from an EMBL/GenBank/DDBJ whole genome shotgun (WGS) entry which is preliminary data.</text>
</comment>
<sequence length="89" mass="9783">MRSTWQDVGRQALGSQEWTAAPLIRASGITERMIKADCGTTMIQPFGARDRPSLQQPSLPGCHTINMQPSYLWCLSQMTTVTTVVTTVA</sequence>
<dbReference type="EMBL" id="BOPA01000019">
    <property type="protein sequence ID" value="GIJ16093.1"/>
    <property type="molecule type" value="Genomic_DNA"/>
</dbReference>
<gene>
    <name evidence="1" type="ORF">Vgi01_27770</name>
</gene>
<dbReference type="Proteomes" id="UP000647860">
    <property type="component" value="Unassembled WGS sequence"/>
</dbReference>